<organism evidence="2">
    <name type="scientific">freshwater metagenome</name>
    <dbReference type="NCBI Taxonomy" id="449393"/>
    <lineage>
        <taxon>unclassified sequences</taxon>
        <taxon>metagenomes</taxon>
        <taxon>ecological metagenomes</taxon>
    </lineage>
</organism>
<proteinExistence type="predicted"/>
<evidence type="ECO:0000256" key="1">
    <source>
        <dbReference type="SAM" id="MobiDB-lite"/>
    </source>
</evidence>
<dbReference type="AlphaFoldDB" id="A0A6J7P726"/>
<protein>
    <submittedName>
        <fullName evidence="2">Unannotated protein</fullName>
    </submittedName>
</protein>
<name>A0A6J7P726_9ZZZZ</name>
<reference evidence="2" key="1">
    <citation type="submission" date="2020-05" db="EMBL/GenBank/DDBJ databases">
        <authorList>
            <person name="Chiriac C."/>
            <person name="Salcher M."/>
            <person name="Ghai R."/>
            <person name="Kavagutti S V."/>
        </authorList>
    </citation>
    <scope>NUCLEOTIDE SEQUENCE</scope>
</reference>
<feature type="region of interest" description="Disordered" evidence="1">
    <location>
        <begin position="17"/>
        <end position="37"/>
    </location>
</feature>
<accession>A0A6J7P726</accession>
<sequence length="37" mass="4201">MNLEDYAPRPIAIEVQDHSGIDAASGEQNARRKQQKY</sequence>
<dbReference type="EMBL" id="CAFBOR010000270">
    <property type="protein sequence ID" value="CAB5001216.1"/>
    <property type="molecule type" value="Genomic_DNA"/>
</dbReference>
<evidence type="ECO:0000313" key="2">
    <source>
        <dbReference type="EMBL" id="CAB5001216.1"/>
    </source>
</evidence>
<gene>
    <name evidence="2" type="ORF">UFOPK3974_01523</name>
</gene>